<evidence type="ECO:0000313" key="3">
    <source>
        <dbReference type="Proteomes" id="UP000065807"/>
    </source>
</evidence>
<organism evidence="2 3">
    <name type="scientific">Limnochorda pilosa</name>
    <dbReference type="NCBI Taxonomy" id="1555112"/>
    <lineage>
        <taxon>Bacteria</taxon>
        <taxon>Bacillati</taxon>
        <taxon>Bacillota</taxon>
        <taxon>Limnochordia</taxon>
        <taxon>Limnochordales</taxon>
        <taxon>Limnochordaceae</taxon>
        <taxon>Limnochorda</taxon>
    </lineage>
</organism>
<keyword evidence="1" id="KW-0472">Membrane</keyword>
<dbReference type="Proteomes" id="UP000065807">
    <property type="component" value="Chromosome"/>
</dbReference>
<keyword evidence="1" id="KW-1133">Transmembrane helix</keyword>
<feature type="transmembrane region" description="Helical" evidence="1">
    <location>
        <begin position="72"/>
        <end position="93"/>
    </location>
</feature>
<evidence type="ECO:0000313" key="2">
    <source>
        <dbReference type="EMBL" id="BAS26524.1"/>
    </source>
</evidence>
<accession>A0A0K2SI49</accession>
<dbReference type="EMBL" id="AP014924">
    <property type="protein sequence ID" value="BAS26524.1"/>
    <property type="molecule type" value="Genomic_DNA"/>
</dbReference>
<dbReference type="STRING" id="1555112.LIP_0667"/>
<sequence length="245" mass="25455">MSSHRRAADAGPPPGQFLQPFIPLRIAGAMTLAGLLLSAGATLSHPPLGAVAGWDQGYRAIAADRTWVADHLVLAAGLLLLLPGGAAFHGLLLHRGAARLSALAALALLLALPLWLITLAWEITVAPEVSRAVSSASLAAPSLPEAVARGLWAYPMLVGYAAGFLMWAAVALWGMDLLRHPGTPRWWGLWGVLGGILGLAGLPLGALVHARWALWTMAATSAVAGSWFALAGYLLWAEPDSGARA</sequence>
<keyword evidence="3" id="KW-1185">Reference proteome</keyword>
<feature type="transmembrane region" description="Helical" evidence="1">
    <location>
        <begin position="212"/>
        <end position="236"/>
    </location>
</feature>
<feature type="transmembrane region" description="Helical" evidence="1">
    <location>
        <begin position="100"/>
        <end position="121"/>
    </location>
</feature>
<keyword evidence="1" id="KW-0812">Transmembrane</keyword>
<reference evidence="3" key="1">
    <citation type="submission" date="2015-07" db="EMBL/GenBank/DDBJ databases">
        <title>Complete genome sequence and phylogenetic analysis of Limnochorda pilosa.</title>
        <authorList>
            <person name="Watanabe M."/>
            <person name="Kojima H."/>
            <person name="Fukui M."/>
        </authorList>
    </citation>
    <scope>NUCLEOTIDE SEQUENCE [LARGE SCALE GENOMIC DNA]</scope>
    <source>
        <strain evidence="3">HC45</strain>
    </source>
</reference>
<dbReference type="KEGG" id="lpil:LIP_0667"/>
<feature type="transmembrane region" description="Helical" evidence="1">
    <location>
        <begin position="151"/>
        <end position="174"/>
    </location>
</feature>
<feature type="transmembrane region" description="Helical" evidence="1">
    <location>
        <begin position="186"/>
        <end position="206"/>
    </location>
</feature>
<evidence type="ECO:0000256" key="1">
    <source>
        <dbReference type="SAM" id="Phobius"/>
    </source>
</evidence>
<dbReference type="RefSeq" id="WP_068134188.1">
    <property type="nucleotide sequence ID" value="NZ_AP014924.1"/>
</dbReference>
<evidence type="ECO:0008006" key="4">
    <source>
        <dbReference type="Google" id="ProtNLM"/>
    </source>
</evidence>
<feature type="transmembrane region" description="Helical" evidence="1">
    <location>
        <begin position="21"/>
        <end position="41"/>
    </location>
</feature>
<dbReference type="AlphaFoldDB" id="A0A0K2SI49"/>
<reference evidence="3" key="2">
    <citation type="journal article" date="2016" name="Int. J. Syst. Evol. Microbiol.">
        <title>Complete genome sequence and cell structure of Limnochorda pilosa, a Gram-negative spore-former within the phylum Firmicutes.</title>
        <authorList>
            <person name="Watanabe M."/>
            <person name="Kojima H."/>
            <person name="Fukui M."/>
        </authorList>
    </citation>
    <scope>NUCLEOTIDE SEQUENCE [LARGE SCALE GENOMIC DNA]</scope>
    <source>
        <strain evidence="3">HC45</strain>
    </source>
</reference>
<name>A0A0K2SI49_LIMPI</name>
<gene>
    <name evidence="2" type="ORF">LIP_0667</name>
</gene>
<proteinExistence type="predicted"/>
<protein>
    <recommendedName>
        <fullName evidence="4">DUF4386 family protein</fullName>
    </recommendedName>
</protein>